<feature type="transmembrane region" description="Helical" evidence="1">
    <location>
        <begin position="123"/>
        <end position="146"/>
    </location>
</feature>
<sequence length="163" mass="18718">MPKTKFQELIYGLMMTFFMVLAMEFYNTGLRMGQMTNAGFLAAFQEMIFMLPICFVMGFCIVDRIAPKVAYSMATPGKDSPILVTTVRAGVTVAMMCPIMSFWATVIFQRPGVEFLGTWFQTIVINFPMAFFWQVFFCGPLVRLLFRTLFRSQLRAAEQKRSE</sequence>
<dbReference type="InterPro" id="IPR021529">
    <property type="entry name" value="DUF2798"/>
</dbReference>
<feature type="transmembrane region" description="Helical" evidence="1">
    <location>
        <begin position="82"/>
        <end position="103"/>
    </location>
</feature>
<dbReference type="EMBL" id="JACRTL010000002">
    <property type="protein sequence ID" value="MBC8610651.1"/>
    <property type="molecule type" value="Genomic_DNA"/>
</dbReference>
<evidence type="ECO:0000313" key="2">
    <source>
        <dbReference type="EMBL" id="MBC8610651.1"/>
    </source>
</evidence>
<evidence type="ECO:0000256" key="1">
    <source>
        <dbReference type="SAM" id="Phobius"/>
    </source>
</evidence>
<feature type="transmembrane region" description="Helical" evidence="1">
    <location>
        <begin position="38"/>
        <end position="62"/>
    </location>
</feature>
<reference evidence="2" key="1">
    <citation type="submission" date="2020-08" db="EMBL/GenBank/DDBJ databases">
        <title>Genome public.</title>
        <authorList>
            <person name="Liu C."/>
            <person name="Sun Q."/>
        </authorList>
    </citation>
    <scope>NUCLEOTIDE SEQUENCE</scope>
    <source>
        <strain evidence="2">NSJ-15</strain>
    </source>
</reference>
<feature type="transmembrane region" description="Helical" evidence="1">
    <location>
        <begin position="9"/>
        <end position="26"/>
    </location>
</feature>
<evidence type="ECO:0000313" key="3">
    <source>
        <dbReference type="Proteomes" id="UP000632659"/>
    </source>
</evidence>
<proteinExistence type="predicted"/>
<dbReference type="Proteomes" id="UP000632659">
    <property type="component" value="Unassembled WGS sequence"/>
</dbReference>
<accession>A0A8J6PEE9</accession>
<keyword evidence="1" id="KW-1133">Transmembrane helix</keyword>
<comment type="caution">
    <text evidence="2">The sequence shown here is derived from an EMBL/GenBank/DDBJ whole genome shotgun (WGS) entry which is preliminary data.</text>
</comment>
<dbReference type="RefSeq" id="WP_154825522.1">
    <property type="nucleotide sequence ID" value="NZ_JACRTL010000002.1"/>
</dbReference>
<keyword evidence="1" id="KW-0472">Membrane</keyword>
<keyword evidence="1" id="KW-0812">Transmembrane</keyword>
<protein>
    <submittedName>
        <fullName evidence="2">DUF2798 domain-containing protein</fullName>
    </submittedName>
</protein>
<gene>
    <name evidence="2" type="ORF">H8702_05875</name>
</gene>
<dbReference type="Pfam" id="PF11391">
    <property type="entry name" value="DUF2798"/>
    <property type="match status" value="2"/>
</dbReference>
<organism evidence="2 3">
    <name type="scientific">Massiliimalia timonensis</name>
    <dbReference type="NCBI Taxonomy" id="1987501"/>
    <lineage>
        <taxon>Bacteria</taxon>
        <taxon>Bacillati</taxon>
        <taxon>Bacillota</taxon>
        <taxon>Clostridia</taxon>
        <taxon>Eubacteriales</taxon>
        <taxon>Oscillospiraceae</taxon>
        <taxon>Massiliimalia</taxon>
    </lineage>
</organism>
<dbReference type="AlphaFoldDB" id="A0A8J6PEE9"/>
<keyword evidence="3" id="KW-1185">Reference proteome</keyword>
<name>A0A8J6PEE9_9FIRM</name>